<protein>
    <submittedName>
        <fullName evidence="2">Uncharacterized protein</fullName>
    </submittedName>
</protein>
<dbReference type="OrthoDB" id="9780668at2"/>
<accession>A0A4V2HFV3</accession>
<dbReference type="AlphaFoldDB" id="A0A4V2HFV3"/>
<evidence type="ECO:0000313" key="2">
    <source>
        <dbReference type="EMBL" id="TAA40242.1"/>
    </source>
</evidence>
<keyword evidence="1" id="KW-0732">Signal</keyword>
<dbReference type="Proteomes" id="UP000294164">
    <property type="component" value="Unassembled WGS sequence"/>
</dbReference>
<gene>
    <name evidence="2" type="ORF">EA655_13935</name>
</gene>
<reference evidence="2 3" key="1">
    <citation type="submission" date="2019-02" db="EMBL/GenBank/DDBJ databases">
        <title>WGS of Pseudoxanthomonas species novum from clinical isolates.</title>
        <authorList>
            <person name="Bernier A.-M."/>
            <person name="Bernard K."/>
            <person name="Vachon A."/>
        </authorList>
    </citation>
    <scope>NUCLEOTIDE SEQUENCE [LARGE SCALE GENOMIC DNA]</scope>
    <source>
        <strain evidence="2 3">NML130969</strain>
    </source>
</reference>
<proteinExistence type="predicted"/>
<sequence>MAWLLLVLCSSLLLAPAPVLAATEESTAQAQAPATVRFYNRDILTFRSAFMGRSPLQRAQVAEFNIKRIVDEPGMPGVTFNDTAAGAILLLGGEVVTLITPADVDTAQGQSLAQVREEVRSRLGEAVAAAERERAPGRIGPQQLRVAALLRSSCA</sequence>
<evidence type="ECO:0000256" key="1">
    <source>
        <dbReference type="SAM" id="SignalP"/>
    </source>
</evidence>
<dbReference type="EMBL" id="SHMG01000008">
    <property type="protein sequence ID" value="TAA40242.1"/>
    <property type="molecule type" value="Genomic_DNA"/>
</dbReference>
<organism evidence="2 3">
    <name type="scientific">Pseudoxanthomonas winnipegensis</name>
    <dbReference type="NCBI Taxonomy" id="2480810"/>
    <lineage>
        <taxon>Bacteria</taxon>
        <taxon>Pseudomonadati</taxon>
        <taxon>Pseudomonadota</taxon>
        <taxon>Gammaproteobacteria</taxon>
        <taxon>Lysobacterales</taxon>
        <taxon>Lysobacteraceae</taxon>
        <taxon>Pseudoxanthomonas</taxon>
    </lineage>
</organism>
<name>A0A4V2HFV3_9GAMM</name>
<comment type="caution">
    <text evidence="2">The sequence shown here is derived from an EMBL/GenBank/DDBJ whole genome shotgun (WGS) entry which is preliminary data.</text>
</comment>
<feature type="signal peptide" evidence="1">
    <location>
        <begin position="1"/>
        <end position="21"/>
    </location>
</feature>
<dbReference type="RefSeq" id="WP_130535124.1">
    <property type="nucleotide sequence ID" value="NZ_SHMG01000008.1"/>
</dbReference>
<feature type="chain" id="PRO_5020992823" evidence="1">
    <location>
        <begin position="22"/>
        <end position="155"/>
    </location>
</feature>
<evidence type="ECO:0000313" key="3">
    <source>
        <dbReference type="Proteomes" id="UP000294164"/>
    </source>
</evidence>